<dbReference type="Proteomes" id="UP000198906">
    <property type="component" value="Unassembled WGS sequence"/>
</dbReference>
<gene>
    <name evidence="2" type="ORF">GA0074694_0840</name>
</gene>
<sequence length="116" mass="12934">MSVSMSQKLVDPTNATDKRTVESAVVEGRTLEFRVGDINGVQHAWTRLINAQSGDEIWINQTTDGGKTWQSNLGRRKIQAGGRNYTDALPTSSSDQVRMQGWTRLTSGKEYNTRAF</sequence>
<dbReference type="STRING" id="47866.GA0074694_0840"/>
<feature type="region of interest" description="Disordered" evidence="1">
    <location>
        <begin position="1"/>
        <end position="21"/>
    </location>
</feature>
<proteinExistence type="predicted"/>
<evidence type="ECO:0000256" key="1">
    <source>
        <dbReference type="SAM" id="MobiDB-lite"/>
    </source>
</evidence>
<name>A0A1C6RBU4_9ACTN</name>
<evidence type="ECO:0000313" key="2">
    <source>
        <dbReference type="EMBL" id="SCL14611.1"/>
    </source>
</evidence>
<reference evidence="3" key="1">
    <citation type="submission" date="2016-06" db="EMBL/GenBank/DDBJ databases">
        <authorList>
            <person name="Varghese N."/>
        </authorList>
    </citation>
    <scope>NUCLEOTIDE SEQUENCE [LARGE SCALE GENOMIC DNA]</scope>
    <source>
        <strain evidence="3">DSM 46123</strain>
    </source>
</reference>
<dbReference type="AlphaFoldDB" id="A0A1C6RBU4"/>
<dbReference type="EMBL" id="FMHU01000001">
    <property type="protein sequence ID" value="SCL14611.1"/>
    <property type="molecule type" value="Genomic_DNA"/>
</dbReference>
<keyword evidence="3" id="KW-1185">Reference proteome</keyword>
<evidence type="ECO:0000313" key="3">
    <source>
        <dbReference type="Proteomes" id="UP000198906"/>
    </source>
</evidence>
<protein>
    <submittedName>
        <fullName evidence="2">Uncharacterized protein</fullName>
    </submittedName>
</protein>
<organism evidence="2 3">
    <name type="scientific">Micromonospora inyonensis</name>
    <dbReference type="NCBI Taxonomy" id="47866"/>
    <lineage>
        <taxon>Bacteria</taxon>
        <taxon>Bacillati</taxon>
        <taxon>Actinomycetota</taxon>
        <taxon>Actinomycetes</taxon>
        <taxon>Micromonosporales</taxon>
        <taxon>Micromonosporaceae</taxon>
        <taxon>Micromonospora</taxon>
    </lineage>
</organism>
<dbReference type="RefSeq" id="WP_141713955.1">
    <property type="nucleotide sequence ID" value="NZ_FMHU01000001.1"/>
</dbReference>
<accession>A0A1C6RBU4</accession>